<evidence type="ECO:0000313" key="2">
    <source>
        <dbReference type="EMBL" id="SFN35042.1"/>
    </source>
</evidence>
<keyword evidence="1" id="KW-0812">Transmembrane</keyword>
<dbReference type="Proteomes" id="UP000183107">
    <property type="component" value="Unassembled WGS sequence"/>
</dbReference>
<feature type="transmembrane region" description="Helical" evidence="1">
    <location>
        <begin position="20"/>
        <end position="43"/>
    </location>
</feature>
<evidence type="ECO:0008006" key="4">
    <source>
        <dbReference type="Google" id="ProtNLM"/>
    </source>
</evidence>
<organism evidence="2 3">
    <name type="scientific">Nitrosospira briensis</name>
    <dbReference type="NCBI Taxonomy" id="35799"/>
    <lineage>
        <taxon>Bacteria</taxon>
        <taxon>Pseudomonadati</taxon>
        <taxon>Pseudomonadota</taxon>
        <taxon>Betaproteobacteria</taxon>
        <taxon>Nitrosomonadales</taxon>
        <taxon>Nitrosomonadaceae</taxon>
        <taxon>Nitrosospira</taxon>
    </lineage>
</organism>
<dbReference type="STRING" id="1266925.GCA_000619905_00307"/>
<keyword evidence="3" id="KW-1185">Reference proteome</keyword>
<proteinExistence type="predicted"/>
<keyword evidence="1" id="KW-0472">Membrane</keyword>
<dbReference type="AlphaFoldDB" id="A0A1I4YAI2"/>
<evidence type="ECO:0000256" key="1">
    <source>
        <dbReference type="SAM" id="Phobius"/>
    </source>
</evidence>
<reference evidence="3" key="1">
    <citation type="submission" date="2016-10" db="EMBL/GenBank/DDBJ databases">
        <authorList>
            <person name="Varghese N."/>
        </authorList>
    </citation>
    <scope>NUCLEOTIDE SEQUENCE [LARGE SCALE GENOMIC DNA]</scope>
    <source>
        <strain evidence="3">Nsp8</strain>
    </source>
</reference>
<gene>
    <name evidence="2" type="ORF">SAMN05216386_0596</name>
</gene>
<accession>A0A1I4YAI2</accession>
<dbReference type="EMBL" id="FOVJ01000001">
    <property type="protein sequence ID" value="SFN35042.1"/>
    <property type="molecule type" value="Genomic_DNA"/>
</dbReference>
<keyword evidence="1" id="KW-1133">Transmembrane helix</keyword>
<sequence length="140" mass="15297">MASFDWNSRDRSVLFASVDILILEAVLKISYLAIAFSIGLALLNPSQALAEKTGGNSANAATGMPANEGKVLSTLDAPGYTYMELANTEKRFWIAAPTTRVKAGDRVRFEQSLVMKNFNSKTLNRTFDEIIFVNSATVIN</sequence>
<protein>
    <recommendedName>
        <fullName evidence="4">NrfJ</fullName>
    </recommendedName>
</protein>
<evidence type="ECO:0000313" key="3">
    <source>
        <dbReference type="Proteomes" id="UP000183107"/>
    </source>
</evidence>
<name>A0A1I4YAI2_9PROT</name>